<evidence type="ECO:0000313" key="3">
    <source>
        <dbReference type="Proteomes" id="UP000327085"/>
    </source>
</evidence>
<sequence length="121" mass="13796">MKVIQQQLGLVGSYSVCKEWLSGGLSLLWHHGVEVQVLSSSPVHIDVVLRDQVMGYIWLTRIYGNPNTSFRRHSWQLLRHIAGMVSRPWLVGSNSMKLLRVMGVMGVAIDLWHKCEIFGRL</sequence>
<evidence type="ECO:0000313" key="1">
    <source>
        <dbReference type="EMBL" id="KAI5317887.1"/>
    </source>
</evidence>
<organism evidence="2 3">
    <name type="scientific">Prunus dulcis</name>
    <name type="common">Almond</name>
    <name type="synonym">Amygdalus dulcis</name>
    <dbReference type="NCBI Taxonomy" id="3755"/>
    <lineage>
        <taxon>Eukaryota</taxon>
        <taxon>Viridiplantae</taxon>
        <taxon>Streptophyta</taxon>
        <taxon>Embryophyta</taxon>
        <taxon>Tracheophyta</taxon>
        <taxon>Spermatophyta</taxon>
        <taxon>Magnoliopsida</taxon>
        <taxon>eudicotyledons</taxon>
        <taxon>Gunneridae</taxon>
        <taxon>Pentapetalae</taxon>
        <taxon>rosids</taxon>
        <taxon>fabids</taxon>
        <taxon>Rosales</taxon>
        <taxon>Rosaceae</taxon>
        <taxon>Amygdaloideae</taxon>
        <taxon>Amygdaleae</taxon>
        <taxon>Prunus</taxon>
    </lineage>
</organism>
<reference evidence="1 4" key="3">
    <citation type="journal article" date="2022" name="G3 (Bethesda)">
        <title>Whole-genome sequence and methylome profiling of the almond [Prunus dulcis (Mill.) D.A. Webb] cultivar 'Nonpareil'.</title>
        <authorList>
            <person name="D'Amico-Willman K.M."/>
            <person name="Ouma W.Z."/>
            <person name="Meulia T."/>
            <person name="Sideli G.M."/>
            <person name="Gradziel T.M."/>
            <person name="Fresnedo-Ramirez J."/>
        </authorList>
    </citation>
    <scope>NUCLEOTIDE SEQUENCE [LARGE SCALE GENOMIC DNA]</scope>
    <source>
        <strain evidence="1">Clone GOH B32 T37-40</strain>
    </source>
</reference>
<dbReference type="Proteomes" id="UP001054821">
    <property type="component" value="Chromosome 7"/>
</dbReference>
<evidence type="ECO:0000313" key="4">
    <source>
        <dbReference type="Proteomes" id="UP001054821"/>
    </source>
</evidence>
<dbReference type="AlphaFoldDB" id="A0A5E4GH10"/>
<evidence type="ECO:0000313" key="2">
    <source>
        <dbReference type="EMBL" id="VVA38808.1"/>
    </source>
</evidence>
<dbReference type="EMBL" id="JAJFAZ020000007">
    <property type="protein sequence ID" value="KAI5317887.1"/>
    <property type="molecule type" value="Genomic_DNA"/>
</dbReference>
<dbReference type="Gramene" id="VVA38808">
    <property type="protein sequence ID" value="VVA38808"/>
    <property type="gene ID" value="Prudul26B001723"/>
</dbReference>
<proteinExistence type="predicted"/>
<dbReference type="EMBL" id="CABIKO010000693">
    <property type="protein sequence ID" value="VVA38808.1"/>
    <property type="molecule type" value="Genomic_DNA"/>
</dbReference>
<protein>
    <submittedName>
        <fullName evidence="2">PREDICTED: reverse mRNAase</fullName>
    </submittedName>
</protein>
<accession>A0A5E4GH10</accession>
<dbReference type="InParanoid" id="A0A5E4GH10"/>
<dbReference type="Proteomes" id="UP000327085">
    <property type="component" value="Chromosome 7"/>
</dbReference>
<keyword evidence="4" id="KW-1185">Reference proteome</keyword>
<name>A0A5E4GH10_PRUDU</name>
<reference evidence="2" key="1">
    <citation type="submission" date="2019-07" db="EMBL/GenBank/DDBJ databases">
        <authorList>
            <person name="Alioto T."/>
            <person name="Alioto T."/>
            <person name="Gomez Garrido J."/>
        </authorList>
    </citation>
    <scope>NUCLEOTIDE SEQUENCE</scope>
</reference>
<gene>
    <name evidence="2" type="ORF">ALMOND_2B001723</name>
    <name evidence="1" type="ORF">L3X38_037594</name>
</gene>
<reference evidence="3" key="2">
    <citation type="journal article" date="2020" name="Plant J.">
        <title>Transposons played a major role in the diversification between the closely related almond and peach genomes: results from the almond genome sequence.</title>
        <authorList>
            <person name="Alioto T."/>
            <person name="Alexiou K.G."/>
            <person name="Bardil A."/>
            <person name="Barteri F."/>
            <person name="Castanera R."/>
            <person name="Cruz F."/>
            <person name="Dhingra A."/>
            <person name="Duval H."/>
            <person name="Fernandez I Marti A."/>
            <person name="Frias L."/>
            <person name="Galan B."/>
            <person name="Garcia J.L."/>
            <person name="Howad W."/>
            <person name="Gomez-Garrido J."/>
            <person name="Gut M."/>
            <person name="Julca I."/>
            <person name="Morata J."/>
            <person name="Puigdomenech P."/>
            <person name="Ribeca P."/>
            <person name="Rubio Cabetas M.J."/>
            <person name="Vlasova A."/>
            <person name="Wirthensohn M."/>
            <person name="Garcia-Mas J."/>
            <person name="Gabaldon T."/>
            <person name="Casacuberta J.M."/>
            <person name="Arus P."/>
        </authorList>
    </citation>
    <scope>NUCLEOTIDE SEQUENCE [LARGE SCALE GENOMIC DNA]</scope>
    <source>
        <strain evidence="3">cv. Texas</strain>
    </source>
</reference>